<name>A0ABD6AQZ4_9EURY</name>
<accession>A0ABD6AQZ4</accession>
<dbReference type="EMBL" id="JBHUDC010000002">
    <property type="protein sequence ID" value="MFD1512111.1"/>
    <property type="molecule type" value="Genomic_DNA"/>
</dbReference>
<dbReference type="AlphaFoldDB" id="A0ABD6AQZ4"/>
<gene>
    <name evidence="1" type="ORF">ACFSBT_02305</name>
</gene>
<comment type="caution">
    <text evidence="1">The sequence shown here is derived from an EMBL/GenBank/DDBJ whole genome shotgun (WGS) entry which is preliminary data.</text>
</comment>
<keyword evidence="2" id="KW-1185">Reference proteome</keyword>
<protein>
    <recommendedName>
        <fullName evidence="3">VOC domain-containing protein</fullName>
    </recommendedName>
</protein>
<evidence type="ECO:0000313" key="2">
    <source>
        <dbReference type="Proteomes" id="UP001597187"/>
    </source>
</evidence>
<reference evidence="1 2" key="1">
    <citation type="journal article" date="2019" name="Int. J. Syst. Evol. Microbiol.">
        <title>The Global Catalogue of Microorganisms (GCM) 10K type strain sequencing project: providing services to taxonomists for standard genome sequencing and annotation.</title>
        <authorList>
            <consortium name="The Broad Institute Genomics Platform"/>
            <consortium name="The Broad Institute Genome Sequencing Center for Infectious Disease"/>
            <person name="Wu L."/>
            <person name="Ma J."/>
        </authorList>
    </citation>
    <scope>NUCLEOTIDE SEQUENCE [LARGE SCALE GENOMIC DNA]</scope>
    <source>
        <strain evidence="1 2">CGMCC 1.12563</strain>
    </source>
</reference>
<sequence>MKPSSDSPARLFHLHVNTPDVAALESWLDSLGVPLRQRFGILDGESVALAPGEDAPDGWRLRLQSHRVGAVDVTLAPGQRRRFDHLGVVTNAFDDVVVRVEATGWSVRDPDGRRPFVMTPWTFRVEVHRADSDVARSIGPREDARLERVEVLVPEDEAESVRSGLPTVFGELPALAVSGGDVERATLGGFTLAGDRVETTGPVALPE</sequence>
<dbReference type="InterPro" id="IPR029068">
    <property type="entry name" value="Glyas_Bleomycin-R_OHBP_Dase"/>
</dbReference>
<dbReference type="Gene3D" id="3.10.180.10">
    <property type="entry name" value="2,3-Dihydroxybiphenyl 1,2-Dioxygenase, domain 1"/>
    <property type="match status" value="1"/>
</dbReference>
<evidence type="ECO:0008006" key="3">
    <source>
        <dbReference type="Google" id="ProtNLM"/>
    </source>
</evidence>
<dbReference type="Proteomes" id="UP001597187">
    <property type="component" value="Unassembled WGS sequence"/>
</dbReference>
<organism evidence="1 2">
    <name type="scientific">Halomarina rubra</name>
    <dbReference type="NCBI Taxonomy" id="2071873"/>
    <lineage>
        <taxon>Archaea</taxon>
        <taxon>Methanobacteriati</taxon>
        <taxon>Methanobacteriota</taxon>
        <taxon>Stenosarchaea group</taxon>
        <taxon>Halobacteria</taxon>
        <taxon>Halobacteriales</taxon>
        <taxon>Natronomonadaceae</taxon>
        <taxon>Halomarina</taxon>
    </lineage>
</organism>
<proteinExistence type="predicted"/>
<evidence type="ECO:0000313" key="1">
    <source>
        <dbReference type="EMBL" id="MFD1512111.1"/>
    </source>
</evidence>
<dbReference type="RefSeq" id="WP_250872098.1">
    <property type="nucleotide sequence ID" value="NZ_JALXFV010000002.1"/>
</dbReference>
<dbReference type="SUPFAM" id="SSF54593">
    <property type="entry name" value="Glyoxalase/Bleomycin resistance protein/Dihydroxybiphenyl dioxygenase"/>
    <property type="match status" value="1"/>
</dbReference>